<keyword evidence="5 7" id="KW-1133">Transmembrane helix</keyword>
<dbReference type="PROSITE" id="PS50156">
    <property type="entry name" value="SSD"/>
    <property type="match status" value="2"/>
</dbReference>
<keyword evidence="3" id="KW-1003">Cell membrane</keyword>
<evidence type="ECO:0000256" key="1">
    <source>
        <dbReference type="ARBA" id="ARBA00004651"/>
    </source>
</evidence>
<keyword evidence="10" id="KW-1185">Reference proteome</keyword>
<feature type="domain" description="SSD" evidence="8">
    <location>
        <begin position="249"/>
        <end position="374"/>
    </location>
</feature>
<proteinExistence type="inferred from homology"/>
<keyword evidence="6 7" id="KW-0472">Membrane</keyword>
<comment type="caution">
    <text evidence="9">The sequence shown here is derived from an EMBL/GenBank/DDBJ whole genome shotgun (WGS) entry which is preliminary data.</text>
</comment>
<dbReference type="InterPro" id="IPR004869">
    <property type="entry name" value="MMPL_dom"/>
</dbReference>
<comment type="subcellular location">
    <subcellularLocation>
        <location evidence="1">Cell membrane</location>
        <topology evidence="1">Multi-pass membrane protein</topology>
    </subcellularLocation>
</comment>
<feature type="transmembrane region" description="Helical" evidence="7">
    <location>
        <begin position="352"/>
        <end position="375"/>
    </location>
</feature>
<feature type="transmembrane region" description="Helical" evidence="7">
    <location>
        <begin position="248"/>
        <end position="268"/>
    </location>
</feature>
<dbReference type="Pfam" id="PF03176">
    <property type="entry name" value="MMPL"/>
    <property type="match status" value="2"/>
</dbReference>
<reference evidence="9 10" key="1">
    <citation type="submission" date="2017-10" db="EMBL/GenBank/DDBJ databases">
        <title>Nyctiphanis sp. nov., isolated from the stomach of the euphausiid Nyctiphanes simplex (Hansen, 1911) in the Gulf of California.</title>
        <authorList>
            <person name="Gomez-Gil B."/>
            <person name="Aguilar-Mendez M."/>
            <person name="Lopez-Cortes A."/>
            <person name="Gomez-Gutierrez J."/>
            <person name="Roque A."/>
            <person name="Lang E."/>
            <person name="Gonzalez-Castillo A."/>
        </authorList>
    </citation>
    <scope>NUCLEOTIDE SEQUENCE [LARGE SCALE GENOMIC DNA]</scope>
    <source>
        <strain evidence="9 10">CAIM 600</strain>
    </source>
</reference>
<feature type="transmembrane region" description="Helical" evidence="7">
    <location>
        <begin position="321"/>
        <end position="340"/>
    </location>
</feature>
<evidence type="ECO:0000256" key="5">
    <source>
        <dbReference type="ARBA" id="ARBA00022989"/>
    </source>
</evidence>
<feature type="transmembrane region" description="Helical" evidence="7">
    <location>
        <begin position="733"/>
        <end position="757"/>
    </location>
</feature>
<sequence length="775" mass="85064">MFTDVLFGLPVRKPWLTLFIVALFAGLFSFGAQNLYFRGDYKVFFHDDSPELIKFTEQQDRFKAAQGIAIIIEDPSGNVFNETTLNIVRELTELGWEFPYAIRSSSLANFQYTTADGDDMVVEPLIGDDNSLTPKNIEYIKNIALTDANTAGVLVSRSGQLALVSVTVQLPEDGGLTEQVIEIVRHTNKIIADAKEKAPELIFRKSGSIALNDAFGVAAAQDVRTLIPMMFAAVMVFLGLLLRSWRFVFATMLVLGTAVSMTMGLLGWTGHYLTNITIGVPMLLLTLAVADCVHIITGYIHGLNKGKGQTEAIKYSLELNFIALLVTSVTTSFGFLMMNASVSPALIDFGNLAAVGVMIAFILSVTLLPAILALMPIKTSTSRVDEQDESMLKIAEWVISHHRKVLPIAAIVVIASGFLMSQNELNDELVKYFKTGSDYREQASFLDDKVGNTTLTITLDTGEAQGITKVEFLKTLDAFTNWLYEQPEVNHVSSLVDVMRRLNKNLNGDDPNYYKIPSTDEMGAQYLLMYELSLPYGQDLNSHVDFNKSAVRVTAIMRSLGSKGMIELESKVEDWLDKNASGYGYEITDLSVMFAHIGASNLKSMIVTLPLALGVISALLILALRSWRLGILSLIPNCAPIIVGFGAWYLVSGEINIAVSVVVSMTLGIVVDDTVHFLTKYRKAREEGKSVEDGVRYAFVTVGRALWVTTVVLCTGFALLATSDFVPNASMGFLSAVVVMFALLGDFFMLPAILLLIDRKAYLNKKASLVESSCR</sequence>
<dbReference type="PANTHER" id="PTHR33406:SF6">
    <property type="entry name" value="MEMBRANE PROTEIN YDGH-RELATED"/>
    <property type="match status" value="1"/>
</dbReference>
<dbReference type="EMBL" id="PEIB01000001">
    <property type="protein sequence ID" value="RXJ74841.1"/>
    <property type="molecule type" value="Genomic_DNA"/>
</dbReference>
<dbReference type="RefSeq" id="WP_129120729.1">
    <property type="nucleotide sequence ID" value="NZ_PEIB01000001.1"/>
</dbReference>
<dbReference type="PANTHER" id="PTHR33406">
    <property type="entry name" value="MEMBRANE PROTEIN MJ1562-RELATED"/>
    <property type="match status" value="1"/>
</dbReference>
<name>A0A4Q0Z0B0_9GAMM</name>
<dbReference type="InterPro" id="IPR050545">
    <property type="entry name" value="Mycobact_MmpL"/>
</dbReference>
<feature type="transmembrane region" description="Helical" evidence="7">
    <location>
        <begin position="605"/>
        <end position="624"/>
    </location>
</feature>
<evidence type="ECO:0000256" key="7">
    <source>
        <dbReference type="SAM" id="Phobius"/>
    </source>
</evidence>
<comment type="similarity">
    <text evidence="2">Belongs to the resistance-nodulation-cell division (RND) (TC 2.A.6) family. MmpL subfamily.</text>
</comment>
<evidence type="ECO:0000313" key="9">
    <source>
        <dbReference type="EMBL" id="RXJ74841.1"/>
    </source>
</evidence>
<dbReference type="AlphaFoldDB" id="A0A4Q0Z0B0"/>
<evidence type="ECO:0000256" key="3">
    <source>
        <dbReference type="ARBA" id="ARBA00022475"/>
    </source>
</evidence>
<gene>
    <name evidence="9" type="ORF">CS022_01105</name>
</gene>
<feature type="transmembrane region" description="Helical" evidence="7">
    <location>
        <begin position="698"/>
        <end position="721"/>
    </location>
</feature>
<feature type="transmembrane region" description="Helical" evidence="7">
    <location>
        <begin position="280"/>
        <end position="301"/>
    </location>
</feature>
<accession>A0A4Q0Z0B0</accession>
<feature type="transmembrane region" description="Helical" evidence="7">
    <location>
        <begin position="657"/>
        <end position="678"/>
    </location>
</feature>
<evidence type="ECO:0000313" key="10">
    <source>
        <dbReference type="Proteomes" id="UP000290287"/>
    </source>
</evidence>
<dbReference type="InterPro" id="IPR000731">
    <property type="entry name" value="SSD"/>
</dbReference>
<feature type="transmembrane region" description="Helical" evidence="7">
    <location>
        <begin position="15"/>
        <end position="37"/>
    </location>
</feature>
<dbReference type="OrthoDB" id="9803781at2"/>
<evidence type="ECO:0000256" key="6">
    <source>
        <dbReference type="ARBA" id="ARBA00023136"/>
    </source>
</evidence>
<evidence type="ECO:0000256" key="4">
    <source>
        <dbReference type="ARBA" id="ARBA00022692"/>
    </source>
</evidence>
<organism evidence="9 10">
    <name type="scientific">Veronia nyctiphanis</name>
    <dbReference type="NCBI Taxonomy" id="1278244"/>
    <lineage>
        <taxon>Bacteria</taxon>
        <taxon>Pseudomonadati</taxon>
        <taxon>Pseudomonadota</taxon>
        <taxon>Gammaproteobacteria</taxon>
        <taxon>Vibrionales</taxon>
        <taxon>Vibrionaceae</taxon>
        <taxon>Veronia</taxon>
    </lineage>
</organism>
<evidence type="ECO:0000256" key="2">
    <source>
        <dbReference type="ARBA" id="ARBA00010157"/>
    </source>
</evidence>
<dbReference type="SUPFAM" id="SSF82866">
    <property type="entry name" value="Multidrug efflux transporter AcrB transmembrane domain"/>
    <property type="match status" value="2"/>
</dbReference>
<dbReference type="Gene3D" id="1.20.1640.10">
    <property type="entry name" value="Multidrug efflux transporter AcrB transmembrane domain"/>
    <property type="match status" value="2"/>
</dbReference>
<feature type="transmembrane region" description="Helical" evidence="7">
    <location>
        <begin position="225"/>
        <end position="242"/>
    </location>
</feature>
<protein>
    <submittedName>
        <fullName evidence="9">RND transporter</fullName>
    </submittedName>
</protein>
<evidence type="ECO:0000259" key="8">
    <source>
        <dbReference type="PROSITE" id="PS50156"/>
    </source>
</evidence>
<keyword evidence="4 7" id="KW-0812">Transmembrane</keyword>
<feature type="transmembrane region" description="Helical" evidence="7">
    <location>
        <begin position="631"/>
        <end position="651"/>
    </location>
</feature>
<dbReference type="GO" id="GO:0005886">
    <property type="term" value="C:plasma membrane"/>
    <property type="evidence" value="ECO:0007669"/>
    <property type="project" value="UniProtKB-SubCell"/>
</dbReference>
<dbReference type="Proteomes" id="UP000290287">
    <property type="component" value="Unassembled WGS sequence"/>
</dbReference>
<feature type="domain" description="SSD" evidence="8">
    <location>
        <begin position="629"/>
        <end position="756"/>
    </location>
</feature>